<comment type="caution">
    <text evidence="8">The sequence shown here is derived from an EMBL/GenBank/DDBJ whole genome shotgun (WGS) entry which is preliminary data.</text>
</comment>
<evidence type="ECO:0000256" key="5">
    <source>
        <dbReference type="ARBA" id="ARBA00022989"/>
    </source>
</evidence>
<evidence type="ECO:0000256" key="1">
    <source>
        <dbReference type="ARBA" id="ARBA00004127"/>
    </source>
</evidence>
<dbReference type="Proteomes" id="UP001165065">
    <property type="component" value="Unassembled WGS sequence"/>
</dbReference>
<dbReference type="SUPFAM" id="SSF103473">
    <property type="entry name" value="MFS general substrate transporter"/>
    <property type="match status" value="1"/>
</dbReference>
<feature type="transmembrane region" description="Helical" evidence="7">
    <location>
        <begin position="258"/>
        <end position="276"/>
    </location>
</feature>
<accession>A0A9W7G3C8</accession>
<evidence type="ECO:0000256" key="6">
    <source>
        <dbReference type="ARBA" id="ARBA00023136"/>
    </source>
</evidence>
<dbReference type="Pfam" id="PF02487">
    <property type="entry name" value="CLN3"/>
    <property type="match status" value="2"/>
</dbReference>
<keyword evidence="5 7" id="KW-1133">Transmembrane helix</keyword>
<evidence type="ECO:0008006" key="10">
    <source>
        <dbReference type="Google" id="ProtNLM"/>
    </source>
</evidence>
<dbReference type="InterPro" id="IPR036259">
    <property type="entry name" value="MFS_trans_sf"/>
</dbReference>
<evidence type="ECO:0000313" key="8">
    <source>
        <dbReference type="EMBL" id="GMI30624.1"/>
    </source>
</evidence>
<dbReference type="GO" id="GO:0051453">
    <property type="term" value="P:regulation of intracellular pH"/>
    <property type="evidence" value="ECO:0007669"/>
    <property type="project" value="TreeGrafter"/>
</dbReference>
<feature type="transmembrane region" description="Helical" evidence="7">
    <location>
        <begin position="324"/>
        <end position="341"/>
    </location>
</feature>
<sequence>MVKKSISLGDASGPLLSINDASSDIESSDVDSSSLLIPSSLPSSPRSMTTVECVCWWLIGTLNNISFVICAASAKEILPGQVGIVYLANSFPSLLIRLSAPYWFDYVSYDVRMFFAFLLFVVGFCSVALFESNFMKLLGVMMVSSQCGLGETSMLALSTRYGNLSLTLWSSGTGAAGLLGYLYVYVINTVLGVSSKDTLLYSSVIGVLYYACFKQFKIPPAPSGRHSDCHHDQVDKSSDDGKVSDFGWRERMQMTLGLWRWGVPLIVVYFAEYAMQSGTWTAIGFPVNDCDARKRFYQYAGFCYQAGVLISRSSGTVWRPSLPTLWIMPTIQLFLLIFSTLNGKYHWWYDNSLLVSSLIVGFFGGAVYVNGFRLVAENARPEIVELATAALSVTCDIGTNAGEGMGLYIQHWMEKANGISSKDCK</sequence>
<protein>
    <recommendedName>
        <fullName evidence="10">Battenin</fullName>
    </recommendedName>
</protein>
<keyword evidence="3" id="KW-0813">Transport</keyword>
<keyword evidence="6 7" id="KW-0472">Membrane</keyword>
<keyword evidence="9" id="KW-1185">Reference proteome</keyword>
<comment type="caution">
    <text evidence="7">Lacks conserved residue(s) required for the propagation of feature annotation.</text>
</comment>
<name>A0A9W7G3C8_9STRA</name>
<proteinExistence type="inferred from homology"/>
<dbReference type="OrthoDB" id="5965864at2759"/>
<dbReference type="InterPro" id="IPR003492">
    <property type="entry name" value="Battenin_disease_Cln3"/>
</dbReference>
<comment type="subcellular location">
    <subcellularLocation>
        <location evidence="1">Endomembrane system</location>
        <topology evidence="1">Multi-pass membrane protein</topology>
    </subcellularLocation>
</comment>
<evidence type="ECO:0000256" key="2">
    <source>
        <dbReference type="ARBA" id="ARBA00007467"/>
    </source>
</evidence>
<feature type="transmembrane region" description="Helical" evidence="7">
    <location>
        <begin position="111"/>
        <end position="130"/>
    </location>
</feature>
<dbReference type="EMBL" id="BRYA01000720">
    <property type="protein sequence ID" value="GMI30624.1"/>
    <property type="molecule type" value="Genomic_DNA"/>
</dbReference>
<feature type="transmembrane region" description="Helical" evidence="7">
    <location>
        <begin position="353"/>
        <end position="372"/>
    </location>
</feature>
<dbReference type="PANTHER" id="PTHR10981:SF0">
    <property type="entry name" value="BATTENIN"/>
    <property type="match status" value="1"/>
</dbReference>
<comment type="similarity">
    <text evidence="2 7">Belongs to the battenin family.</text>
</comment>
<evidence type="ECO:0000313" key="9">
    <source>
        <dbReference type="Proteomes" id="UP001165065"/>
    </source>
</evidence>
<evidence type="ECO:0000256" key="7">
    <source>
        <dbReference type="RuleBase" id="RU361113"/>
    </source>
</evidence>
<reference evidence="9" key="1">
    <citation type="journal article" date="2023" name="Commun. Biol.">
        <title>Genome analysis of Parmales, the sister group of diatoms, reveals the evolutionary specialization of diatoms from phago-mixotrophs to photoautotrophs.</title>
        <authorList>
            <person name="Ban H."/>
            <person name="Sato S."/>
            <person name="Yoshikawa S."/>
            <person name="Yamada K."/>
            <person name="Nakamura Y."/>
            <person name="Ichinomiya M."/>
            <person name="Sato N."/>
            <person name="Blanc-Mathieu R."/>
            <person name="Endo H."/>
            <person name="Kuwata A."/>
            <person name="Ogata H."/>
        </authorList>
    </citation>
    <scope>NUCLEOTIDE SEQUENCE [LARGE SCALE GENOMIC DNA]</scope>
</reference>
<organism evidence="8 9">
    <name type="scientific">Triparma columacea</name>
    <dbReference type="NCBI Taxonomy" id="722753"/>
    <lineage>
        <taxon>Eukaryota</taxon>
        <taxon>Sar</taxon>
        <taxon>Stramenopiles</taxon>
        <taxon>Ochrophyta</taxon>
        <taxon>Bolidophyceae</taxon>
        <taxon>Parmales</taxon>
        <taxon>Triparmaceae</taxon>
        <taxon>Triparma</taxon>
    </lineage>
</organism>
<feature type="transmembrane region" description="Helical" evidence="7">
    <location>
        <begin position="164"/>
        <end position="186"/>
    </location>
</feature>
<evidence type="ECO:0000256" key="4">
    <source>
        <dbReference type="ARBA" id="ARBA00022692"/>
    </source>
</evidence>
<dbReference type="AlphaFoldDB" id="A0A9W7G3C8"/>
<keyword evidence="4 7" id="KW-0812">Transmembrane</keyword>
<dbReference type="PANTHER" id="PTHR10981">
    <property type="entry name" value="BATTENIN"/>
    <property type="match status" value="1"/>
</dbReference>
<dbReference type="PRINTS" id="PR01315">
    <property type="entry name" value="BATTENIN"/>
</dbReference>
<dbReference type="GO" id="GO:0012505">
    <property type="term" value="C:endomembrane system"/>
    <property type="evidence" value="ECO:0007669"/>
    <property type="project" value="UniProtKB-SubCell"/>
</dbReference>
<gene>
    <name evidence="8" type="ORF">TrCOL_g1368</name>
</gene>
<dbReference type="GO" id="GO:0005773">
    <property type="term" value="C:vacuole"/>
    <property type="evidence" value="ECO:0007669"/>
    <property type="project" value="UniProtKB-ARBA"/>
</dbReference>
<dbReference type="GO" id="GO:0016020">
    <property type="term" value="C:membrane"/>
    <property type="evidence" value="ECO:0007669"/>
    <property type="project" value="InterPro"/>
</dbReference>
<evidence type="ECO:0000256" key="3">
    <source>
        <dbReference type="ARBA" id="ARBA00022448"/>
    </source>
</evidence>